<dbReference type="InterPro" id="IPR001633">
    <property type="entry name" value="EAL_dom"/>
</dbReference>
<dbReference type="InterPro" id="IPR000700">
    <property type="entry name" value="PAS-assoc_C"/>
</dbReference>
<sequence length="529" mass="58109">MSVERALSFYPEDARAAISAGLEAAAATGTPYDLTVPFTDAAGRSGWVRTIGQWQETGGIRRIVGVIEDVTAEKTARDRLQDLVYIDALTGLPNRRAFEMRLAEIEEAMSQRANAALLLVDIDHFKTVNDTFGHPAGDRLLQEIASRLRHCVRATDTVARIGGDEFAVLLSHVPDAASLEGKASQILEAVRQTIQTGDDTLYPTASIGVSHLAFASNVDGLLKCADLALYRAKALGRNRAETFSPELRRRTDQDARVLDAIRHAIDRDEIVAFYQPIVDLKTCQVRGLEALARWNHPICGILPPSEFAAALEDPVLSMAIDDAVLRQALRQMREWVAAGVPVAAVNVNASEAQLRRADLVERVAELLDLNQLTPDRLKIELVETAYLGRDPQQIVSTVQRLAKLGMVCALDDFGTGHASLTHLRQLRVDRVKIDRSFVANMCTEPFDRGLVKSLVELGRNLGIRMTAEGVETTEQLELLRAFGCDCAQGYLIGRPMPAEQVPEAALRWYASCAADGRIDASDRSLELRR</sequence>
<dbReference type="PROSITE" id="PS50113">
    <property type="entry name" value="PAC"/>
    <property type="match status" value="1"/>
</dbReference>
<dbReference type="Pfam" id="PF00990">
    <property type="entry name" value="GGDEF"/>
    <property type="match status" value="1"/>
</dbReference>
<dbReference type="SUPFAM" id="SSF141868">
    <property type="entry name" value="EAL domain-like"/>
    <property type="match status" value="1"/>
</dbReference>
<dbReference type="NCBIfam" id="TIGR00254">
    <property type="entry name" value="GGDEF"/>
    <property type="match status" value="1"/>
</dbReference>
<evidence type="ECO:0000259" key="2">
    <source>
        <dbReference type="PROSITE" id="PS50883"/>
    </source>
</evidence>
<dbReference type="PANTHER" id="PTHR44757:SF2">
    <property type="entry name" value="BIOFILM ARCHITECTURE MAINTENANCE PROTEIN MBAA"/>
    <property type="match status" value="1"/>
</dbReference>
<dbReference type="AlphaFoldDB" id="A0A7V7PLU5"/>
<protein>
    <submittedName>
        <fullName evidence="4">EAL domain-containing protein</fullName>
    </submittedName>
</protein>
<proteinExistence type="predicted"/>
<accession>A0A7V7PLU5</accession>
<organism evidence="4 5">
    <name type="scientific">Plantimonas leprariae</name>
    <dbReference type="NCBI Taxonomy" id="2615207"/>
    <lineage>
        <taxon>Bacteria</taxon>
        <taxon>Pseudomonadati</taxon>
        <taxon>Pseudomonadota</taxon>
        <taxon>Alphaproteobacteria</taxon>
        <taxon>Hyphomicrobiales</taxon>
        <taxon>Aurantimonadaceae</taxon>
        <taxon>Plantimonas</taxon>
    </lineage>
</organism>
<dbReference type="EMBL" id="VZDO01000016">
    <property type="protein sequence ID" value="KAB0677570.1"/>
    <property type="molecule type" value="Genomic_DNA"/>
</dbReference>
<dbReference type="PROSITE" id="PS50887">
    <property type="entry name" value="GGDEF"/>
    <property type="match status" value="1"/>
</dbReference>
<gene>
    <name evidence="4" type="ORF">F6X38_18015</name>
</gene>
<dbReference type="Proteomes" id="UP000432089">
    <property type="component" value="Unassembled WGS sequence"/>
</dbReference>
<dbReference type="Gene3D" id="3.30.70.270">
    <property type="match status" value="1"/>
</dbReference>
<dbReference type="InterPro" id="IPR035919">
    <property type="entry name" value="EAL_sf"/>
</dbReference>
<dbReference type="FunFam" id="3.30.70.270:FF:000001">
    <property type="entry name" value="Diguanylate cyclase domain protein"/>
    <property type="match status" value="1"/>
</dbReference>
<dbReference type="Pfam" id="PF00563">
    <property type="entry name" value="EAL"/>
    <property type="match status" value="1"/>
</dbReference>
<feature type="domain" description="GGDEF" evidence="3">
    <location>
        <begin position="113"/>
        <end position="245"/>
    </location>
</feature>
<dbReference type="InterPro" id="IPR000160">
    <property type="entry name" value="GGDEF_dom"/>
</dbReference>
<dbReference type="CDD" id="cd01949">
    <property type="entry name" value="GGDEF"/>
    <property type="match status" value="1"/>
</dbReference>
<reference evidence="4 5" key="1">
    <citation type="submission" date="2019-09" db="EMBL/GenBank/DDBJ databases">
        <title>YIM 132180 draft genome.</title>
        <authorList>
            <person name="Zhang K."/>
        </authorList>
    </citation>
    <scope>NUCLEOTIDE SEQUENCE [LARGE SCALE GENOMIC DNA]</scope>
    <source>
        <strain evidence="4 5">YIM 132180</strain>
    </source>
</reference>
<dbReference type="SMART" id="SM00267">
    <property type="entry name" value="GGDEF"/>
    <property type="match status" value="1"/>
</dbReference>
<dbReference type="SMART" id="SM00052">
    <property type="entry name" value="EAL"/>
    <property type="match status" value="1"/>
</dbReference>
<evidence type="ECO:0000259" key="1">
    <source>
        <dbReference type="PROSITE" id="PS50113"/>
    </source>
</evidence>
<dbReference type="PROSITE" id="PS50883">
    <property type="entry name" value="EAL"/>
    <property type="match status" value="1"/>
</dbReference>
<evidence type="ECO:0000313" key="5">
    <source>
        <dbReference type="Proteomes" id="UP000432089"/>
    </source>
</evidence>
<dbReference type="InterPro" id="IPR043128">
    <property type="entry name" value="Rev_trsase/Diguanyl_cyclase"/>
</dbReference>
<dbReference type="CDD" id="cd01948">
    <property type="entry name" value="EAL"/>
    <property type="match status" value="1"/>
</dbReference>
<dbReference type="SUPFAM" id="SSF55785">
    <property type="entry name" value="PYP-like sensor domain (PAS domain)"/>
    <property type="match status" value="1"/>
</dbReference>
<evidence type="ECO:0000313" key="4">
    <source>
        <dbReference type="EMBL" id="KAB0677570.1"/>
    </source>
</evidence>
<name>A0A7V7PLU5_9HYPH</name>
<dbReference type="InterPro" id="IPR035965">
    <property type="entry name" value="PAS-like_dom_sf"/>
</dbReference>
<keyword evidence="5" id="KW-1185">Reference proteome</keyword>
<dbReference type="SUPFAM" id="SSF55073">
    <property type="entry name" value="Nucleotide cyclase"/>
    <property type="match status" value="1"/>
</dbReference>
<dbReference type="InterPro" id="IPR029787">
    <property type="entry name" value="Nucleotide_cyclase"/>
</dbReference>
<dbReference type="Gene3D" id="3.30.450.20">
    <property type="entry name" value="PAS domain"/>
    <property type="match status" value="1"/>
</dbReference>
<dbReference type="PANTHER" id="PTHR44757">
    <property type="entry name" value="DIGUANYLATE CYCLASE DGCP"/>
    <property type="match status" value="1"/>
</dbReference>
<feature type="domain" description="PAC" evidence="1">
    <location>
        <begin position="32"/>
        <end position="82"/>
    </location>
</feature>
<dbReference type="Gene3D" id="3.20.20.450">
    <property type="entry name" value="EAL domain"/>
    <property type="match status" value="1"/>
</dbReference>
<feature type="domain" description="EAL" evidence="2">
    <location>
        <begin position="254"/>
        <end position="509"/>
    </location>
</feature>
<dbReference type="GO" id="GO:0003824">
    <property type="term" value="F:catalytic activity"/>
    <property type="evidence" value="ECO:0007669"/>
    <property type="project" value="UniProtKB-ARBA"/>
</dbReference>
<evidence type="ECO:0000259" key="3">
    <source>
        <dbReference type="PROSITE" id="PS50887"/>
    </source>
</evidence>
<dbReference type="InterPro" id="IPR052155">
    <property type="entry name" value="Biofilm_reg_signaling"/>
</dbReference>
<comment type="caution">
    <text evidence="4">The sequence shown here is derived from an EMBL/GenBank/DDBJ whole genome shotgun (WGS) entry which is preliminary data.</text>
</comment>